<dbReference type="InterPro" id="IPR000504">
    <property type="entry name" value="RRM_dom"/>
</dbReference>
<sequence>MIVFKKPFDEKNGSMFSTDSLVESRCLFPDEVSRKWYACYSFSQNPTRGGEKKMFIGGLSWQTTAEGLRDYFGRFGEVNECMVMRDPATKRARGFGFITFVDPASVDRVLATEEHELDGKKIDPKVAFPKRSQTKLRKAVGFELH</sequence>
<dbReference type="EMBL" id="KZ348078">
    <property type="protein sequence ID" value="PIO66701.1"/>
    <property type="molecule type" value="Genomic_DNA"/>
</dbReference>
<evidence type="ECO:0000256" key="2">
    <source>
        <dbReference type="ARBA" id="ARBA00022490"/>
    </source>
</evidence>
<evidence type="ECO:0000256" key="5">
    <source>
        <dbReference type="PROSITE-ProRule" id="PRU00176"/>
    </source>
</evidence>
<proteinExistence type="predicted"/>
<evidence type="ECO:0000259" key="6">
    <source>
        <dbReference type="PROSITE" id="PS50102"/>
    </source>
</evidence>
<dbReference type="PANTHER" id="PTHR48032">
    <property type="entry name" value="RNA-BINDING PROTEIN MUSASHI HOMOLOG RBP6"/>
    <property type="match status" value="1"/>
</dbReference>
<dbReference type="GO" id="GO:0003729">
    <property type="term" value="F:mRNA binding"/>
    <property type="evidence" value="ECO:0007669"/>
    <property type="project" value="TreeGrafter"/>
</dbReference>
<dbReference type="PANTHER" id="PTHR48032:SF18">
    <property type="entry name" value="RRM DOMAIN-CONTAINING PROTEIN"/>
    <property type="match status" value="1"/>
</dbReference>
<evidence type="ECO:0000313" key="8">
    <source>
        <dbReference type="Proteomes" id="UP000230423"/>
    </source>
</evidence>
<dbReference type="GO" id="GO:0005737">
    <property type="term" value="C:cytoplasm"/>
    <property type="evidence" value="ECO:0007669"/>
    <property type="project" value="UniProtKB-SubCell"/>
</dbReference>
<accession>A0A2G9U8X8</accession>
<keyword evidence="2" id="KW-0963">Cytoplasm</keyword>
<dbReference type="Gene3D" id="3.30.70.330">
    <property type="match status" value="1"/>
</dbReference>
<name>A0A2G9U8X8_TELCI</name>
<dbReference type="FunFam" id="3.30.70.330:FF:000025">
    <property type="entry name" value="RNA-binding protein Musashi homolog 2 isoform X1"/>
    <property type="match status" value="1"/>
</dbReference>
<dbReference type="SUPFAM" id="SSF54928">
    <property type="entry name" value="RNA-binding domain, RBD"/>
    <property type="match status" value="1"/>
</dbReference>
<dbReference type="PROSITE" id="PS50102">
    <property type="entry name" value="RRM"/>
    <property type="match status" value="1"/>
</dbReference>
<dbReference type="CDD" id="cd12576">
    <property type="entry name" value="RRM1_MSI"/>
    <property type="match status" value="1"/>
</dbReference>
<protein>
    <recommendedName>
        <fullName evidence="6">RRM domain-containing protein</fullName>
    </recommendedName>
</protein>
<dbReference type="InterPro" id="IPR035979">
    <property type="entry name" value="RBD_domain_sf"/>
</dbReference>
<dbReference type="OrthoDB" id="1875751at2759"/>
<evidence type="ECO:0000313" key="7">
    <source>
        <dbReference type="EMBL" id="PIO66701.1"/>
    </source>
</evidence>
<dbReference type="InterPro" id="IPR012677">
    <property type="entry name" value="Nucleotide-bd_a/b_plait_sf"/>
</dbReference>
<evidence type="ECO:0000256" key="3">
    <source>
        <dbReference type="ARBA" id="ARBA00022737"/>
    </source>
</evidence>
<dbReference type="SMART" id="SM00360">
    <property type="entry name" value="RRM"/>
    <property type="match status" value="1"/>
</dbReference>
<feature type="domain" description="RRM" evidence="6">
    <location>
        <begin position="52"/>
        <end position="131"/>
    </location>
</feature>
<dbReference type="GO" id="GO:0006417">
    <property type="term" value="P:regulation of translation"/>
    <property type="evidence" value="ECO:0007669"/>
    <property type="project" value="TreeGrafter"/>
</dbReference>
<comment type="subcellular location">
    <subcellularLocation>
        <location evidence="1">Cytoplasm</location>
    </subcellularLocation>
</comment>
<keyword evidence="8" id="KW-1185">Reference proteome</keyword>
<keyword evidence="3" id="KW-0677">Repeat</keyword>
<gene>
    <name evidence="7" type="ORF">TELCIR_11576</name>
</gene>
<organism evidence="7 8">
    <name type="scientific">Teladorsagia circumcincta</name>
    <name type="common">Brown stomach worm</name>
    <name type="synonym">Ostertagia circumcincta</name>
    <dbReference type="NCBI Taxonomy" id="45464"/>
    <lineage>
        <taxon>Eukaryota</taxon>
        <taxon>Metazoa</taxon>
        <taxon>Ecdysozoa</taxon>
        <taxon>Nematoda</taxon>
        <taxon>Chromadorea</taxon>
        <taxon>Rhabditida</taxon>
        <taxon>Rhabditina</taxon>
        <taxon>Rhabditomorpha</taxon>
        <taxon>Strongyloidea</taxon>
        <taxon>Trichostrongylidae</taxon>
        <taxon>Teladorsagia</taxon>
    </lineage>
</organism>
<dbReference type="Pfam" id="PF00076">
    <property type="entry name" value="RRM_1"/>
    <property type="match status" value="1"/>
</dbReference>
<keyword evidence="4 5" id="KW-0694">RNA-binding</keyword>
<evidence type="ECO:0000256" key="4">
    <source>
        <dbReference type="ARBA" id="ARBA00022884"/>
    </source>
</evidence>
<reference evidence="7 8" key="1">
    <citation type="submission" date="2015-09" db="EMBL/GenBank/DDBJ databases">
        <title>Draft genome of the parasitic nematode Teladorsagia circumcincta isolate WARC Sus (inbred).</title>
        <authorList>
            <person name="Mitreva M."/>
        </authorList>
    </citation>
    <scope>NUCLEOTIDE SEQUENCE [LARGE SCALE GENOMIC DNA]</scope>
    <source>
        <strain evidence="7 8">S</strain>
    </source>
</reference>
<dbReference type="AlphaFoldDB" id="A0A2G9U8X8"/>
<evidence type="ECO:0000256" key="1">
    <source>
        <dbReference type="ARBA" id="ARBA00004496"/>
    </source>
</evidence>
<dbReference type="Proteomes" id="UP000230423">
    <property type="component" value="Unassembled WGS sequence"/>
</dbReference>